<dbReference type="RefSeq" id="WP_013228780.1">
    <property type="nucleotide sequence ID" value="NC_014318.1"/>
</dbReference>
<evidence type="ECO:0008006" key="4">
    <source>
        <dbReference type="Google" id="ProtNLM"/>
    </source>
</evidence>
<feature type="chain" id="PRO_5002607419" description="Spore-associated protein A" evidence="1">
    <location>
        <begin position="24"/>
        <end position="146"/>
    </location>
</feature>
<dbReference type="HOGENOM" id="CLU_1775303_0_0_11"/>
<keyword evidence="1" id="KW-0732">Signal</keyword>
<dbReference type="EMBL" id="CP002000">
    <property type="protein sequence ID" value="ADJ48735.1"/>
    <property type="molecule type" value="Genomic_DNA"/>
</dbReference>
<dbReference type="OrthoDB" id="4239053at2"/>
<evidence type="ECO:0000256" key="1">
    <source>
        <dbReference type="SAM" id="SignalP"/>
    </source>
</evidence>
<gene>
    <name evidence="2" type="ordered locus">AMED_7016</name>
</gene>
<proteinExistence type="predicted"/>
<accession>A0A0H3DCQ9</accession>
<protein>
    <recommendedName>
        <fullName evidence="4">Spore-associated protein A</fullName>
    </recommendedName>
</protein>
<dbReference type="AlphaFoldDB" id="A0A0H3DCQ9"/>
<dbReference type="eggNOG" id="ENOG5033WNZ">
    <property type="taxonomic scope" value="Bacteria"/>
</dbReference>
<dbReference type="KEGG" id="amd:AMED_7016"/>
<dbReference type="PATRIC" id="fig|749927.5.peg.7296"/>
<dbReference type="Proteomes" id="UP000000328">
    <property type="component" value="Chromosome"/>
</dbReference>
<name>A0A0H3DCQ9_AMYMU</name>
<feature type="signal peptide" evidence="1">
    <location>
        <begin position="1"/>
        <end position="23"/>
    </location>
</feature>
<reference evidence="2 3" key="1">
    <citation type="journal article" date="2010" name="Cell Res.">
        <title>Complete genome sequence of the rifamycin SV-producing Amycolatopsis mediterranei U32 revealed its genetic characteristics in phylogeny and metabolism.</title>
        <authorList>
            <person name="Zhao W."/>
            <person name="Zhong Y."/>
            <person name="Yuan H."/>
            <person name="Wang J."/>
            <person name="Zheng H."/>
            <person name="Wang Y."/>
            <person name="Cen X."/>
            <person name="Xu F."/>
            <person name="Bai J."/>
            <person name="Han X."/>
            <person name="Lu G."/>
            <person name="Zhu Y."/>
            <person name="Shao Z."/>
            <person name="Yan H."/>
            <person name="Li C."/>
            <person name="Peng N."/>
            <person name="Zhang Z."/>
            <person name="Zhang Y."/>
            <person name="Lin W."/>
            <person name="Fan Y."/>
            <person name="Qin Z."/>
            <person name="Hu Y."/>
            <person name="Zhu B."/>
            <person name="Wang S."/>
            <person name="Ding X."/>
            <person name="Zhao G.P."/>
        </authorList>
    </citation>
    <scope>NUCLEOTIDE SEQUENCE [LARGE SCALE GENOMIC DNA]</scope>
    <source>
        <strain evidence="3">U-32</strain>
    </source>
</reference>
<evidence type="ECO:0000313" key="2">
    <source>
        <dbReference type="EMBL" id="ADJ48735.1"/>
    </source>
</evidence>
<evidence type="ECO:0000313" key="3">
    <source>
        <dbReference type="Proteomes" id="UP000000328"/>
    </source>
</evidence>
<dbReference type="PROSITE" id="PS51257">
    <property type="entry name" value="PROKAR_LIPOPROTEIN"/>
    <property type="match status" value="1"/>
</dbReference>
<sequence length="146" mass="15016">MRKILSSVLAVLSLVLTVGVVSAAPASAAVSCSGTITYDHTIDGIGELTIYYNSTNGGTNSACFYHRGAAYGVAAPTYVRMYRCVEASGEGQPCTIDVASSEDLGNYAYYAGPRGVTGTAHRCVAAVGYITWGGTTHVTGSGRQGC</sequence>
<dbReference type="GeneID" id="92874664"/>
<organism evidence="2 3">
    <name type="scientific">Amycolatopsis mediterranei (strain U-32)</name>
    <dbReference type="NCBI Taxonomy" id="749927"/>
    <lineage>
        <taxon>Bacteria</taxon>
        <taxon>Bacillati</taxon>
        <taxon>Actinomycetota</taxon>
        <taxon>Actinomycetes</taxon>
        <taxon>Pseudonocardiales</taxon>
        <taxon>Pseudonocardiaceae</taxon>
        <taxon>Amycolatopsis</taxon>
    </lineage>
</organism>